<name>A0ACA9KFN1_9GLOM</name>
<sequence length="44" mass="4792">MRKHAADNLVLLWGQDINCQMICPCSALTNRKEMGLAEIAGFGA</sequence>
<keyword evidence="2" id="KW-1185">Reference proteome</keyword>
<evidence type="ECO:0000313" key="2">
    <source>
        <dbReference type="Proteomes" id="UP000789366"/>
    </source>
</evidence>
<evidence type="ECO:0000313" key="1">
    <source>
        <dbReference type="EMBL" id="CAG8469049.1"/>
    </source>
</evidence>
<protein>
    <submittedName>
        <fullName evidence="1">4808_t:CDS:1</fullName>
    </submittedName>
</protein>
<dbReference type="EMBL" id="CAJVPW010000897">
    <property type="protein sequence ID" value="CAG8469049.1"/>
    <property type="molecule type" value="Genomic_DNA"/>
</dbReference>
<accession>A0ACA9KFN1</accession>
<proteinExistence type="predicted"/>
<gene>
    <name evidence="1" type="ORF">SPELUC_LOCUS1607</name>
</gene>
<reference evidence="1" key="1">
    <citation type="submission" date="2021-06" db="EMBL/GenBank/DDBJ databases">
        <authorList>
            <person name="Kallberg Y."/>
            <person name="Tangrot J."/>
            <person name="Rosling A."/>
        </authorList>
    </citation>
    <scope>NUCLEOTIDE SEQUENCE</scope>
    <source>
        <strain evidence="1">28 12/20/2015</strain>
    </source>
</reference>
<dbReference type="Proteomes" id="UP000789366">
    <property type="component" value="Unassembled WGS sequence"/>
</dbReference>
<comment type="caution">
    <text evidence="1">The sequence shown here is derived from an EMBL/GenBank/DDBJ whole genome shotgun (WGS) entry which is preliminary data.</text>
</comment>
<organism evidence="1 2">
    <name type="scientific">Cetraspora pellucida</name>
    <dbReference type="NCBI Taxonomy" id="1433469"/>
    <lineage>
        <taxon>Eukaryota</taxon>
        <taxon>Fungi</taxon>
        <taxon>Fungi incertae sedis</taxon>
        <taxon>Mucoromycota</taxon>
        <taxon>Glomeromycotina</taxon>
        <taxon>Glomeromycetes</taxon>
        <taxon>Diversisporales</taxon>
        <taxon>Gigasporaceae</taxon>
        <taxon>Cetraspora</taxon>
    </lineage>
</organism>